<dbReference type="GO" id="GO:0000086">
    <property type="term" value="P:G2/M transition of mitotic cell cycle"/>
    <property type="evidence" value="ECO:0007669"/>
    <property type="project" value="TreeGrafter"/>
</dbReference>
<dbReference type="PROSITE" id="PS00380">
    <property type="entry name" value="RHODANESE_1"/>
    <property type="match status" value="1"/>
</dbReference>
<dbReference type="InterPro" id="IPR036873">
    <property type="entry name" value="Rhodanese-like_dom_sf"/>
</dbReference>
<dbReference type="GO" id="GO:0005737">
    <property type="term" value="C:cytoplasm"/>
    <property type="evidence" value="ECO:0007669"/>
    <property type="project" value="TreeGrafter"/>
</dbReference>
<dbReference type="GeneID" id="19199313"/>
<protein>
    <recommendedName>
        <fullName evidence="9 10">M-phase inducer phosphatase</fullName>
        <ecNumber evidence="2 10">3.1.3.48</ecNumber>
    </recommendedName>
</protein>
<feature type="compositionally biased region" description="Polar residues" evidence="11">
    <location>
        <begin position="45"/>
        <end position="58"/>
    </location>
</feature>
<evidence type="ECO:0000259" key="12">
    <source>
        <dbReference type="PROSITE" id="PS50206"/>
    </source>
</evidence>
<feature type="compositionally biased region" description="Polar residues" evidence="11">
    <location>
        <begin position="606"/>
        <end position="636"/>
    </location>
</feature>
<keyword evidence="4 10" id="KW-0498">Mitosis</keyword>
<evidence type="ECO:0000256" key="9">
    <source>
        <dbReference type="ARBA" id="ARBA00067190"/>
    </source>
</evidence>
<feature type="region of interest" description="Disordered" evidence="11">
    <location>
        <begin position="100"/>
        <end position="124"/>
    </location>
</feature>
<dbReference type="GO" id="GO:0005634">
    <property type="term" value="C:nucleus"/>
    <property type="evidence" value="ECO:0007669"/>
    <property type="project" value="TreeGrafter"/>
</dbReference>
<evidence type="ECO:0000256" key="5">
    <source>
        <dbReference type="ARBA" id="ARBA00022801"/>
    </source>
</evidence>
<feature type="compositionally biased region" description="Polar residues" evidence="11">
    <location>
        <begin position="104"/>
        <end position="124"/>
    </location>
</feature>
<evidence type="ECO:0000256" key="3">
    <source>
        <dbReference type="ARBA" id="ARBA00022618"/>
    </source>
</evidence>
<organism evidence="13 14">
    <name type="scientific">Coniophora puteana (strain RWD-64-598)</name>
    <name type="common">Brown rot fungus</name>
    <dbReference type="NCBI Taxonomy" id="741705"/>
    <lineage>
        <taxon>Eukaryota</taxon>
        <taxon>Fungi</taxon>
        <taxon>Dikarya</taxon>
        <taxon>Basidiomycota</taxon>
        <taxon>Agaricomycotina</taxon>
        <taxon>Agaricomycetes</taxon>
        <taxon>Agaricomycetidae</taxon>
        <taxon>Boletales</taxon>
        <taxon>Coniophorineae</taxon>
        <taxon>Coniophoraceae</taxon>
        <taxon>Coniophora</taxon>
    </lineage>
</organism>
<feature type="compositionally biased region" description="Low complexity" evidence="11">
    <location>
        <begin position="585"/>
        <end position="594"/>
    </location>
</feature>
<evidence type="ECO:0000256" key="6">
    <source>
        <dbReference type="ARBA" id="ARBA00022912"/>
    </source>
</evidence>
<dbReference type="InterPro" id="IPR001307">
    <property type="entry name" value="Thiosulphate_STrfase_CS"/>
</dbReference>
<evidence type="ECO:0000313" key="13">
    <source>
        <dbReference type="EMBL" id="EIW84979.1"/>
    </source>
</evidence>
<proteinExistence type="inferred from homology"/>
<evidence type="ECO:0000256" key="11">
    <source>
        <dbReference type="SAM" id="MobiDB-lite"/>
    </source>
</evidence>
<dbReference type="EC" id="3.1.3.48" evidence="2 10"/>
<evidence type="ECO:0000313" key="14">
    <source>
        <dbReference type="Proteomes" id="UP000053558"/>
    </source>
</evidence>
<accession>A0A5M3N0R2</accession>
<dbReference type="GO" id="GO:0004792">
    <property type="term" value="F:thiosulfate-cyanide sulfurtransferase activity"/>
    <property type="evidence" value="ECO:0007669"/>
    <property type="project" value="InterPro"/>
</dbReference>
<feature type="compositionally biased region" description="Polar residues" evidence="11">
    <location>
        <begin position="1"/>
        <end position="12"/>
    </location>
</feature>
<keyword evidence="14" id="KW-1185">Reference proteome</keyword>
<dbReference type="RefSeq" id="XP_007764625.1">
    <property type="nucleotide sequence ID" value="XM_007766435.1"/>
</dbReference>
<evidence type="ECO:0000256" key="10">
    <source>
        <dbReference type="RuleBase" id="RU368028"/>
    </source>
</evidence>
<dbReference type="PANTHER" id="PTHR10828">
    <property type="entry name" value="M-PHASE INDUCER PHOSPHATASE DUAL SPECIFICITY PHOSPHATASE CDC25"/>
    <property type="match status" value="1"/>
</dbReference>
<feature type="region of interest" description="Disordered" evidence="11">
    <location>
        <begin position="1"/>
        <end position="31"/>
    </location>
</feature>
<name>A0A5M3N0R2_CONPW</name>
<feature type="compositionally biased region" description="Basic and acidic residues" evidence="11">
    <location>
        <begin position="217"/>
        <end position="226"/>
    </location>
</feature>
<dbReference type="InterPro" id="IPR001763">
    <property type="entry name" value="Rhodanese-like_dom"/>
</dbReference>
<feature type="region of interest" description="Disordered" evidence="11">
    <location>
        <begin position="576"/>
        <end position="647"/>
    </location>
</feature>
<evidence type="ECO:0000256" key="4">
    <source>
        <dbReference type="ARBA" id="ARBA00022776"/>
    </source>
</evidence>
<feature type="region of interest" description="Disordered" evidence="11">
    <location>
        <begin position="45"/>
        <end position="84"/>
    </location>
</feature>
<dbReference type="Pfam" id="PF00581">
    <property type="entry name" value="Rhodanese"/>
    <property type="match status" value="1"/>
</dbReference>
<sequence length="682" mass="74368">MPFAVSSASSQFLKAPSGHASKSNVKPHDDVDDFLSSDLELSFASTMSLNSPRRNNADLSFDDERDEPMDISPAPVKTAHRLLGEKSLRSRATINDNRLFGRDLSNNTSANETPSHVIKSGTQRSALPVEWLSTSRPTKTTDENIFAPPPTSPIDAMDIDNSSFTVEQDLLTSSPPASAAPTIRGFNDLFYGSTSPPRLESPVGRMLKKRRSFSPESARKPKHDVFELPSSPGFDNSPSQHKLNRISSGPLFPPLGKPALQSLCAVSSKRPRRPGFPEDPVQSAYPIMDSVNDDSKDEDNIRPPAARRAFSAMFPPADTTSSDASISFDGPDMSSPAQAYTKRQQAKTLRRRDGTEDFRPLTGATGVTGPNGEQSPATKFLHGGVGMPGFGDNEAAGKILPCHRVREDGLMRIKAQTLNALLDGEFDSQIAEYRIVDCRFDYEYSGGHIPGAINVNTTSDVEELLLTDKKPVPCVSGDVAKKTVLVFHCEFSAQRAPTFAKHLRSKDRASNNHVYPRIHYPEVYVLEGGYCAYYKHSSQRCEPRGYVTMDDPNHANSRREDLDQFRKSKFGRTKSYAYGDGLGSKGSSQQGQLKRNTAPAAPGMFTTASTLARTRRNGSGSSSLATLPEAGNTTIPTDDEIDIGDSPCPPSNKGVMLSKAKKLSRVPFTRADTLDAGRMNYH</sequence>
<feature type="domain" description="Rhodanese" evidence="12">
    <location>
        <begin position="429"/>
        <end position="542"/>
    </location>
</feature>
<dbReference type="SMART" id="SM00450">
    <property type="entry name" value="RHOD"/>
    <property type="match status" value="1"/>
</dbReference>
<keyword evidence="3 10" id="KW-0132">Cell division</keyword>
<feature type="region of interest" description="Disordered" evidence="11">
    <location>
        <begin position="210"/>
        <end position="254"/>
    </location>
</feature>
<evidence type="ECO:0000256" key="1">
    <source>
        <dbReference type="ARBA" id="ARBA00011065"/>
    </source>
</evidence>
<keyword evidence="5 10" id="KW-0378">Hydrolase</keyword>
<dbReference type="PROSITE" id="PS50206">
    <property type="entry name" value="RHODANESE_3"/>
    <property type="match status" value="1"/>
</dbReference>
<dbReference type="AlphaFoldDB" id="A0A5M3N0R2"/>
<dbReference type="Gene3D" id="3.40.250.10">
    <property type="entry name" value="Rhodanese-like domain"/>
    <property type="match status" value="1"/>
</dbReference>
<evidence type="ECO:0000256" key="2">
    <source>
        <dbReference type="ARBA" id="ARBA00013064"/>
    </source>
</evidence>
<dbReference type="OMA" id="CDGTDDF"/>
<dbReference type="GO" id="GO:0110032">
    <property type="term" value="P:positive regulation of G2/MI transition of meiotic cell cycle"/>
    <property type="evidence" value="ECO:0007669"/>
    <property type="project" value="TreeGrafter"/>
</dbReference>
<evidence type="ECO:0000256" key="8">
    <source>
        <dbReference type="ARBA" id="ARBA00051722"/>
    </source>
</evidence>
<dbReference type="EMBL" id="JH711574">
    <property type="protein sequence ID" value="EIW84979.1"/>
    <property type="molecule type" value="Genomic_DNA"/>
</dbReference>
<keyword evidence="6 10" id="KW-0904">Protein phosphatase</keyword>
<dbReference type="CDD" id="cd01530">
    <property type="entry name" value="Cdc25"/>
    <property type="match status" value="1"/>
</dbReference>
<evidence type="ECO:0000256" key="7">
    <source>
        <dbReference type="ARBA" id="ARBA00023306"/>
    </source>
</evidence>
<dbReference type="KEGG" id="cput:CONPUDRAFT_117322"/>
<dbReference type="GO" id="GO:0004725">
    <property type="term" value="F:protein tyrosine phosphatase activity"/>
    <property type="evidence" value="ECO:0007669"/>
    <property type="project" value="UniProtKB-UniRule"/>
</dbReference>
<feature type="compositionally biased region" description="Acidic residues" evidence="11">
    <location>
        <begin position="60"/>
        <end position="69"/>
    </location>
</feature>
<dbReference type="PRINTS" id="PR00716">
    <property type="entry name" value="MPIPHPHTASE"/>
</dbReference>
<dbReference type="SUPFAM" id="SSF52821">
    <property type="entry name" value="Rhodanese/Cell cycle control phosphatase"/>
    <property type="match status" value="1"/>
</dbReference>
<gene>
    <name evidence="13" type="ORF">CONPUDRAFT_117322</name>
</gene>
<dbReference type="InterPro" id="IPR000751">
    <property type="entry name" value="MPI_Phosphatase"/>
</dbReference>
<comment type="caution">
    <text evidence="13">The sequence shown here is derived from an EMBL/GenBank/DDBJ whole genome shotgun (WGS) entry which is preliminary data.</text>
</comment>
<dbReference type="FunFam" id="3.40.250.10:FF:000021">
    <property type="entry name" value="M-phase inducer phosphatase cdc-25.2"/>
    <property type="match status" value="1"/>
</dbReference>
<dbReference type="GO" id="GO:0051301">
    <property type="term" value="P:cell division"/>
    <property type="evidence" value="ECO:0007669"/>
    <property type="project" value="UniProtKB-UniRule"/>
</dbReference>
<comment type="function">
    <text evidence="10">Tyrosine protein phosphatase which functions as a dosage-dependent inducer of mitotic progression.</text>
</comment>
<feature type="region of interest" description="Disordered" evidence="11">
    <location>
        <begin position="266"/>
        <end position="379"/>
    </location>
</feature>
<reference evidence="14" key="1">
    <citation type="journal article" date="2012" name="Science">
        <title>The Paleozoic origin of enzymatic lignin decomposition reconstructed from 31 fungal genomes.</title>
        <authorList>
            <person name="Floudas D."/>
            <person name="Binder M."/>
            <person name="Riley R."/>
            <person name="Barry K."/>
            <person name="Blanchette R.A."/>
            <person name="Henrissat B."/>
            <person name="Martinez A.T."/>
            <person name="Otillar R."/>
            <person name="Spatafora J.W."/>
            <person name="Yadav J.S."/>
            <person name="Aerts A."/>
            <person name="Benoit I."/>
            <person name="Boyd A."/>
            <person name="Carlson A."/>
            <person name="Copeland A."/>
            <person name="Coutinho P.M."/>
            <person name="de Vries R.P."/>
            <person name="Ferreira P."/>
            <person name="Findley K."/>
            <person name="Foster B."/>
            <person name="Gaskell J."/>
            <person name="Glotzer D."/>
            <person name="Gorecki P."/>
            <person name="Heitman J."/>
            <person name="Hesse C."/>
            <person name="Hori C."/>
            <person name="Igarashi K."/>
            <person name="Jurgens J.A."/>
            <person name="Kallen N."/>
            <person name="Kersten P."/>
            <person name="Kohler A."/>
            <person name="Kuees U."/>
            <person name="Kumar T.K.A."/>
            <person name="Kuo A."/>
            <person name="LaButti K."/>
            <person name="Larrondo L.F."/>
            <person name="Lindquist E."/>
            <person name="Ling A."/>
            <person name="Lombard V."/>
            <person name="Lucas S."/>
            <person name="Lundell T."/>
            <person name="Martin R."/>
            <person name="McLaughlin D.J."/>
            <person name="Morgenstern I."/>
            <person name="Morin E."/>
            <person name="Murat C."/>
            <person name="Nagy L.G."/>
            <person name="Nolan M."/>
            <person name="Ohm R.A."/>
            <person name="Patyshakuliyeva A."/>
            <person name="Rokas A."/>
            <person name="Ruiz-Duenas F.J."/>
            <person name="Sabat G."/>
            <person name="Salamov A."/>
            <person name="Samejima M."/>
            <person name="Schmutz J."/>
            <person name="Slot J.C."/>
            <person name="St John F."/>
            <person name="Stenlid J."/>
            <person name="Sun H."/>
            <person name="Sun S."/>
            <person name="Syed K."/>
            <person name="Tsang A."/>
            <person name="Wiebenga A."/>
            <person name="Young D."/>
            <person name="Pisabarro A."/>
            <person name="Eastwood D.C."/>
            <person name="Martin F."/>
            <person name="Cullen D."/>
            <person name="Grigoriev I.V."/>
            <person name="Hibbett D.S."/>
        </authorList>
    </citation>
    <scope>NUCLEOTIDE SEQUENCE [LARGE SCALE GENOMIC DNA]</scope>
    <source>
        <strain evidence="14">RWD-64-598 SS2</strain>
    </source>
</reference>
<keyword evidence="7 10" id="KW-0131">Cell cycle</keyword>
<dbReference type="GO" id="GO:0010971">
    <property type="term" value="P:positive regulation of G2/M transition of mitotic cell cycle"/>
    <property type="evidence" value="ECO:0007669"/>
    <property type="project" value="TreeGrafter"/>
</dbReference>
<feature type="compositionally biased region" description="Polar residues" evidence="11">
    <location>
        <begin position="233"/>
        <end position="247"/>
    </location>
</feature>
<dbReference type="PANTHER" id="PTHR10828:SF17">
    <property type="entry name" value="PROTEIN-TYROSINE-PHOSPHATASE"/>
    <property type="match status" value="1"/>
</dbReference>
<dbReference type="OrthoDB" id="26523at2759"/>
<comment type="similarity">
    <text evidence="1 10">Belongs to the MPI phosphatase family.</text>
</comment>
<comment type="catalytic activity">
    <reaction evidence="8 10">
        <text>O-phospho-L-tyrosyl-[protein] + H2O = L-tyrosyl-[protein] + phosphate</text>
        <dbReference type="Rhea" id="RHEA:10684"/>
        <dbReference type="Rhea" id="RHEA-COMP:10136"/>
        <dbReference type="Rhea" id="RHEA-COMP:20101"/>
        <dbReference type="ChEBI" id="CHEBI:15377"/>
        <dbReference type="ChEBI" id="CHEBI:43474"/>
        <dbReference type="ChEBI" id="CHEBI:46858"/>
        <dbReference type="ChEBI" id="CHEBI:61978"/>
        <dbReference type="EC" id="3.1.3.48"/>
    </reaction>
</comment>
<dbReference type="Proteomes" id="UP000053558">
    <property type="component" value="Unassembled WGS sequence"/>
</dbReference>